<gene>
    <name evidence="2" type="ORF">Maq22A_c04645</name>
</gene>
<organism evidence="2 3">
    <name type="scientific">Methylobacterium aquaticum</name>
    <dbReference type="NCBI Taxonomy" id="270351"/>
    <lineage>
        <taxon>Bacteria</taxon>
        <taxon>Pseudomonadati</taxon>
        <taxon>Pseudomonadota</taxon>
        <taxon>Alphaproteobacteria</taxon>
        <taxon>Hyphomicrobiales</taxon>
        <taxon>Methylobacteriaceae</taxon>
        <taxon>Methylobacterium</taxon>
    </lineage>
</organism>
<sequence>MPDTCSSCRFWRAGICRRYPPAGNRVWPHVDGADWCGEHRPGDQPAAAAVTRPPRNPRGTLVEVSRRRIVERAS</sequence>
<accession>A0A0C6FGZ8</accession>
<dbReference type="RefSeq" id="WP_060845872.1">
    <property type="nucleotide sequence ID" value="NZ_AP014704.1"/>
</dbReference>
<name>A0A0C6FGZ8_9HYPH</name>
<reference evidence="3" key="2">
    <citation type="submission" date="2015-01" db="EMBL/GenBank/DDBJ databases">
        <title>Complete genome sequence of Methylobacterium aquaticum strain 22A.</title>
        <authorList>
            <person name="Tani A."/>
            <person name="Ogura Y."/>
            <person name="Hayashi T."/>
        </authorList>
    </citation>
    <scope>NUCLEOTIDE SEQUENCE [LARGE SCALE GENOMIC DNA]</scope>
    <source>
        <strain evidence="3">MA-22A</strain>
    </source>
</reference>
<dbReference type="STRING" id="270351.Maq22A_c04645"/>
<dbReference type="Proteomes" id="UP000061432">
    <property type="component" value="Chromosome"/>
</dbReference>
<evidence type="ECO:0000313" key="3">
    <source>
        <dbReference type="Proteomes" id="UP000061432"/>
    </source>
</evidence>
<proteinExistence type="predicted"/>
<reference evidence="2 3" key="1">
    <citation type="journal article" date="2015" name="Genome Announc.">
        <title>Complete Genome Sequence of Methylobacterium aquaticum Strain 22A, Isolated from Racomitrium japonicum Moss.</title>
        <authorList>
            <person name="Tani A."/>
            <person name="Ogura Y."/>
            <person name="Hayashi T."/>
            <person name="Kimbara K."/>
        </authorList>
    </citation>
    <scope>NUCLEOTIDE SEQUENCE [LARGE SCALE GENOMIC DNA]</scope>
    <source>
        <strain evidence="2 3">MA-22A</strain>
    </source>
</reference>
<evidence type="ECO:0000313" key="2">
    <source>
        <dbReference type="EMBL" id="BAQ44344.1"/>
    </source>
</evidence>
<evidence type="ECO:0000256" key="1">
    <source>
        <dbReference type="SAM" id="MobiDB-lite"/>
    </source>
</evidence>
<dbReference type="EMBL" id="AP014704">
    <property type="protein sequence ID" value="BAQ44344.1"/>
    <property type="molecule type" value="Genomic_DNA"/>
</dbReference>
<dbReference type="KEGG" id="maqu:Maq22A_c04645"/>
<protein>
    <submittedName>
        <fullName evidence="2">Uncharacterized protein</fullName>
    </submittedName>
</protein>
<dbReference type="AlphaFoldDB" id="A0A0C6FGZ8"/>
<dbReference type="OrthoDB" id="9182289at2"/>
<feature type="region of interest" description="Disordered" evidence="1">
    <location>
        <begin position="39"/>
        <end position="62"/>
    </location>
</feature>